<evidence type="ECO:0000259" key="2">
    <source>
        <dbReference type="PROSITE" id="PS50110"/>
    </source>
</evidence>
<organism evidence="3 4">
    <name type="scientific">Shewanella salipaludis</name>
    <dbReference type="NCBI Taxonomy" id="2723052"/>
    <lineage>
        <taxon>Bacteria</taxon>
        <taxon>Pseudomonadati</taxon>
        <taxon>Pseudomonadota</taxon>
        <taxon>Gammaproteobacteria</taxon>
        <taxon>Alteromonadales</taxon>
        <taxon>Shewanellaceae</taxon>
        <taxon>Shewanella</taxon>
    </lineage>
</organism>
<comment type="caution">
    <text evidence="3">The sequence shown here is derived from an EMBL/GenBank/DDBJ whole genome shotgun (WGS) entry which is preliminary data.</text>
</comment>
<dbReference type="InterPro" id="IPR001789">
    <property type="entry name" value="Sig_transdc_resp-reg_receiver"/>
</dbReference>
<feature type="modified residue" description="4-aspartylphosphate" evidence="1">
    <location>
        <position position="67"/>
    </location>
</feature>
<dbReference type="SUPFAM" id="SSF52172">
    <property type="entry name" value="CheY-like"/>
    <property type="match status" value="1"/>
</dbReference>
<sequence length="146" mass="16662">MNQELSERKPVTILLVDDDYVDVKGVERALKQLKIPNPLIRAKDGVEALELLRQADSVSRPYLILLDINMPRMNGIEMLAQLRQDRKLASSVVFVLTTSKDDEDRIAAYDQHVAGYIVKRQGGDGFIHIMEMLDHYWRVVEMPGIS</sequence>
<dbReference type="CDD" id="cd17557">
    <property type="entry name" value="REC_Rcp-like"/>
    <property type="match status" value="1"/>
</dbReference>
<keyword evidence="1" id="KW-0597">Phosphoprotein</keyword>
<dbReference type="Pfam" id="PF00072">
    <property type="entry name" value="Response_reg"/>
    <property type="match status" value="1"/>
</dbReference>
<evidence type="ECO:0000313" key="4">
    <source>
        <dbReference type="Proteomes" id="UP000737113"/>
    </source>
</evidence>
<dbReference type="PANTHER" id="PTHR44520">
    <property type="entry name" value="RESPONSE REGULATOR RCP1-RELATED"/>
    <property type="match status" value="1"/>
</dbReference>
<dbReference type="RefSeq" id="WP_169565078.1">
    <property type="nucleotide sequence ID" value="NZ_JAAXYH010000011.1"/>
</dbReference>
<dbReference type="InterPro" id="IPR011006">
    <property type="entry name" value="CheY-like_superfamily"/>
</dbReference>
<feature type="domain" description="Response regulatory" evidence="2">
    <location>
        <begin position="12"/>
        <end position="134"/>
    </location>
</feature>
<dbReference type="InterPro" id="IPR052893">
    <property type="entry name" value="TCS_response_regulator"/>
</dbReference>
<dbReference type="Proteomes" id="UP000737113">
    <property type="component" value="Unassembled WGS sequence"/>
</dbReference>
<dbReference type="PROSITE" id="PS50110">
    <property type="entry name" value="RESPONSE_REGULATORY"/>
    <property type="match status" value="1"/>
</dbReference>
<evidence type="ECO:0000256" key="1">
    <source>
        <dbReference type="PROSITE-ProRule" id="PRU00169"/>
    </source>
</evidence>
<dbReference type="Gene3D" id="3.40.50.2300">
    <property type="match status" value="1"/>
</dbReference>
<protein>
    <submittedName>
        <fullName evidence="3">Response regulator</fullName>
    </submittedName>
</protein>
<proteinExistence type="predicted"/>
<dbReference type="EMBL" id="JAAXYH010000011">
    <property type="protein sequence ID" value="NMH66352.1"/>
    <property type="molecule type" value="Genomic_DNA"/>
</dbReference>
<dbReference type="AlphaFoldDB" id="A0A972JMC1"/>
<accession>A0A972JMC1</accession>
<dbReference type="SMART" id="SM00448">
    <property type="entry name" value="REC"/>
    <property type="match status" value="1"/>
</dbReference>
<dbReference type="PANTHER" id="PTHR44520:SF2">
    <property type="entry name" value="RESPONSE REGULATOR RCP1"/>
    <property type="match status" value="1"/>
</dbReference>
<reference evidence="3" key="1">
    <citation type="submission" date="2020-04" db="EMBL/GenBank/DDBJ databases">
        <title>Description of Shewanella salipaludis sp. nov., isolated from a salt marsh.</title>
        <authorList>
            <person name="Park S."/>
            <person name="Yoon J.-H."/>
        </authorList>
    </citation>
    <scope>NUCLEOTIDE SEQUENCE</scope>
    <source>
        <strain evidence="3">SHSM-M6</strain>
    </source>
</reference>
<name>A0A972JMC1_9GAMM</name>
<evidence type="ECO:0000313" key="3">
    <source>
        <dbReference type="EMBL" id="NMH66352.1"/>
    </source>
</evidence>
<gene>
    <name evidence="3" type="ORF">HC757_14415</name>
</gene>
<dbReference type="GO" id="GO:0000160">
    <property type="term" value="P:phosphorelay signal transduction system"/>
    <property type="evidence" value="ECO:0007669"/>
    <property type="project" value="InterPro"/>
</dbReference>
<keyword evidence="4" id="KW-1185">Reference proteome</keyword>